<evidence type="ECO:0000313" key="5">
    <source>
        <dbReference type="EMBL" id="NCD71174.1"/>
    </source>
</evidence>
<dbReference type="Pfam" id="PF09375">
    <property type="entry name" value="Peptidase_M75"/>
    <property type="match status" value="1"/>
</dbReference>
<dbReference type="EMBL" id="WWEO01000044">
    <property type="protein sequence ID" value="NCD71174.1"/>
    <property type="molecule type" value="Genomic_DNA"/>
</dbReference>
<dbReference type="InterPro" id="IPR018976">
    <property type="entry name" value="Imelysin-like"/>
</dbReference>
<evidence type="ECO:0000256" key="2">
    <source>
        <dbReference type="ARBA" id="ARBA00022729"/>
    </source>
</evidence>
<dbReference type="InterPro" id="IPR034982">
    <property type="entry name" value="Imelysin-like_IrpA"/>
</dbReference>
<gene>
    <name evidence="5" type="ORF">GSY63_17540</name>
</gene>
<protein>
    <recommendedName>
        <fullName evidence="4">Imelysin-like domain-containing protein</fullName>
    </recommendedName>
</protein>
<reference evidence="5" key="1">
    <citation type="submission" date="2020-01" db="EMBL/GenBank/DDBJ databases">
        <authorList>
            <person name="Seo Y.L."/>
        </authorList>
    </citation>
    <scope>NUCLEOTIDE SEQUENCE</scope>
    <source>
        <strain evidence="5">R11</strain>
    </source>
</reference>
<dbReference type="AlphaFoldDB" id="A0A965ZJN2"/>
<dbReference type="RefSeq" id="WP_166587147.1">
    <property type="nucleotide sequence ID" value="NZ_WWEO01000044.1"/>
</dbReference>
<feature type="chain" id="PRO_5037170470" description="Imelysin-like domain-containing protein" evidence="3">
    <location>
        <begin position="19"/>
        <end position="358"/>
    </location>
</feature>
<proteinExistence type="predicted"/>
<feature type="signal peptide" evidence="3">
    <location>
        <begin position="1"/>
        <end position="18"/>
    </location>
</feature>
<name>A0A965ZJN2_9SPHI</name>
<dbReference type="PROSITE" id="PS51257">
    <property type="entry name" value="PROKAR_LIPOPROTEIN"/>
    <property type="match status" value="1"/>
</dbReference>
<dbReference type="CDD" id="cd14658">
    <property type="entry name" value="Imelysin-like_IrpA"/>
    <property type="match status" value="1"/>
</dbReference>
<organism evidence="5 6">
    <name type="scientific">Mucilaginibacter agri</name>
    <dbReference type="NCBI Taxonomy" id="2695265"/>
    <lineage>
        <taxon>Bacteria</taxon>
        <taxon>Pseudomonadati</taxon>
        <taxon>Bacteroidota</taxon>
        <taxon>Sphingobacteriia</taxon>
        <taxon>Sphingobacteriales</taxon>
        <taxon>Sphingobacteriaceae</taxon>
        <taxon>Mucilaginibacter</taxon>
    </lineage>
</organism>
<dbReference type="Proteomes" id="UP000638732">
    <property type="component" value="Unassembled WGS sequence"/>
</dbReference>
<keyword evidence="6" id="KW-1185">Reference proteome</keyword>
<sequence>MKKSLLLSLACGAVLAIAGCSKSHNDDTQTNDATLEGKVIVDFANVLANPNYADLQAKASTLKDAVNTLVATPNAANLLAAQTAWKNTRVPWEQCEGFLFGPVEDFDYDPIMDTWPVDKNELDAILASSNPLGVSDVDALQQSQKGFHAIEYIIFGPGGTQKADNITAREKTYLTSLAQSLYNTTVQLKNSWDPSSGNFTKQVTSAGSGSTTFATRKDLFIALVGSMADICGEVSSSKMEVPFAAKDSTLDESSFSHNSVADFKNNITGILNAYMCTYNGAGGTGLNQLVASKNASLDAKLQSQMKAAIAAFSTITVTYERAIYEQPTQVKAVQASINTLQATLEGDLTNFVNTNIKD</sequence>
<evidence type="ECO:0000259" key="4">
    <source>
        <dbReference type="Pfam" id="PF09375"/>
    </source>
</evidence>
<evidence type="ECO:0000256" key="1">
    <source>
        <dbReference type="ARBA" id="ARBA00004196"/>
    </source>
</evidence>
<evidence type="ECO:0000313" key="6">
    <source>
        <dbReference type="Proteomes" id="UP000638732"/>
    </source>
</evidence>
<accession>A0A965ZJN2</accession>
<comment type="caution">
    <text evidence="5">The sequence shown here is derived from an EMBL/GenBank/DDBJ whole genome shotgun (WGS) entry which is preliminary data.</text>
</comment>
<comment type="subcellular location">
    <subcellularLocation>
        <location evidence="1">Cell envelope</location>
    </subcellularLocation>
</comment>
<dbReference type="GO" id="GO:0030313">
    <property type="term" value="C:cell envelope"/>
    <property type="evidence" value="ECO:0007669"/>
    <property type="project" value="UniProtKB-SubCell"/>
</dbReference>
<evidence type="ECO:0000256" key="3">
    <source>
        <dbReference type="SAM" id="SignalP"/>
    </source>
</evidence>
<feature type="domain" description="Imelysin-like" evidence="4">
    <location>
        <begin position="49"/>
        <end position="342"/>
    </location>
</feature>
<keyword evidence="2 3" id="KW-0732">Signal</keyword>
<reference evidence="5" key="2">
    <citation type="submission" date="2020-10" db="EMBL/GenBank/DDBJ databases">
        <title>Mucilaginibacter sp. nov., isolated from soil.</title>
        <authorList>
            <person name="Jeon C.O."/>
        </authorList>
    </citation>
    <scope>NUCLEOTIDE SEQUENCE</scope>
    <source>
        <strain evidence="5">R11</strain>
    </source>
</reference>
<dbReference type="InterPro" id="IPR038352">
    <property type="entry name" value="Imelysin_sf"/>
</dbReference>
<dbReference type="Gene3D" id="1.20.1420.20">
    <property type="entry name" value="M75 peptidase, HXXE motif"/>
    <property type="match status" value="1"/>
</dbReference>